<evidence type="ECO:0000256" key="1">
    <source>
        <dbReference type="ARBA" id="ARBA00023015"/>
    </source>
</evidence>
<sequence length="349" mass="37830">MEEIRKPHHLTRDQILAPQARQTVWVLGYPNANLLDMSGPFQVFSAAQHLAAEFGIDDLYSVELVAKAKGPLPSDQGLTLQATKDFSSDFSAMDSLIVCGGAGRRQALKDRETLAWLTKAAAAAGRVGSVCTGAYLLAEIGALDGRTTTTHWRWAEDLQQRYQGITLEPDAIFMRHGKLWSSAGVSAGMDMALAMVELDHGPDLALAVARELVLFLKRPGGQSQFSTPLRAETSSGGRIQELQHWIAGNITADLSVVALAARAGMSPRNFARAFARDAGETPGRFVESVRLEAARRRLEQSSDPVEQVAAAAGFSSAEIMRRAFVRNLGVSPNHYRGRFRSAAKLTETV</sequence>
<feature type="domain" description="HTH araC/xylS-type" evidence="3">
    <location>
        <begin position="240"/>
        <end position="338"/>
    </location>
</feature>
<dbReference type="PROSITE" id="PS01124">
    <property type="entry name" value="HTH_ARAC_FAMILY_2"/>
    <property type="match status" value="1"/>
</dbReference>
<dbReference type="CDD" id="cd03137">
    <property type="entry name" value="GATase1_AraC_1"/>
    <property type="match status" value="1"/>
</dbReference>
<evidence type="ECO:0000259" key="3">
    <source>
        <dbReference type="PROSITE" id="PS01124"/>
    </source>
</evidence>
<organism evidence="4 5">
    <name type="scientific">Pelagibius litoralis</name>
    <dbReference type="NCBI Taxonomy" id="374515"/>
    <lineage>
        <taxon>Bacteria</taxon>
        <taxon>Pseudomonadati</taxon>
        <taxon>Pseudomonadota</taxon>
        <taxon>Alphaproteobacteria</taxon>
        <taxon>Rhodospirillales</taxon>
        <taxon>Rhodovibrionaceae</taxon>
        <taxon>Pelagibius</taxon>
    </lineage>
</organism>
<dbReference type="SUPFAM" id="SSF46689">
    <property type="entry name" value="Homeodomain-like"/>
    <property type="match status" value="2"/>
</dbReference>
<dbReference type="InterPro" id="IPR029062">
    <property type="entry name" value="Class_I_gatase-like"/>
</dbReference>
<dbReference type="GO" id="GO:0043565">
    <property type="term" value="F:sequence-specific DNA binding"/>
    <property type="evidence" value="ECO:0007669"/>
    <property type="project" value="InterPro"/>
</dbReference>
<dbReference type="EMBL" id="JAAQPH010000019">
    <property type="protein sequence ID" value="NIA71211.1"/>
    <property type="molecule type" value="Genomic_DNA"/>
</dbReference>
<dbReference type="Pfam" id="PF12833">
    <property type="entry name" value="HTH_18"/>
    <property type="match status" value="1"/>
</dbReference>
<dbReference type="Gene3D" id="1.10.10.60">
    <property type="entry name" value="Homeodomain-like"/>
    <property type="match status" value="1"/>
</dbReference>
<dbReference type="InterPro" id="IPR018060">
    <property type="entry name" value="HTH_AraC"/>
</dbReference>
<gene>
    <name evidence="4" type="ORF">HBA54_21660</name>
</gene>
<dbReference type="InterPro" id="IPR009057">
    <property type="entry name" value="Homeodomain-like_sf"/>
</dbReference>
<dbReference type="GO" id="GO:0003700">
    <property type="term" value="F:DNA-binding transcription factor activity"/>
    <property type="evidence" value="ECO:0007669"/>
    <property type="project" value="InterPro"/>
</dbReference>
<dbReference type="PANTHER" id="PTHR43130:SF3">
    <property type="entry name" value="HTH-TYPE TRANSCRIPTIONAL REGULATOR RV1931C"/>
    <property type="match status" value="1"/>
</dbReference>
<reference evidence="4" key="1">
    <citation type="submission" date="2020-03" db="EMBL/GenBank/DDBJ databases">
        <title>Genome of Pelagibius litoralis DSM 21314T.</title>
        <authorList>
            <person name="Wang G."/>
        </authorList>
    </citation>
    <scope>NUCLEOTIDE SEQUENCE</scope>
    <source>
        <strain evidence="4">DSM 21314</strain>
    </source>
</reference>
<evidence type="ECO:0000256" key="2">
    <source>
        <dbReference type="ARBA" id="ARBA00023163"/>
    </source>
</evidence>
<evidence type="ECO:0000313" key="5">
    <source>
        <dbReference type="Proteomes" id="UP000761264"/>
    </source>
</evidence>
<proteinExistence type="predicted"/>
<keyword evidence="1" id="KW-0805">Transcription regulation</keyword>
<dbReference type="Proteomes" id="UP000761264">
    <property type="component" value="Unassembled WGS sequence"/>
</dbReference>
<accession>A0A967F1G6</accession>
<comment type="caution">
    <text evidence="4">The sequence shown here is derived from an EMBL/GenBank/DDBJ whole genome shotgun (WGS) entry which is preliminary data.</text>
</comment>
<keyword evidence="2" id="KW-0804">Transcription</keyword>
<name>A0A967F1G6_9PROT</name>
<dbReference type="PANTHER" id="PTHR43130">
    <property type="entry name" value="ARAC-FAMILY TRANSCRIPTIONAL REGULATOR"/>
    <property type="match status" value="1"/>
</dbReference>
<dbReference type="Pfam" id="PF01965">
    <property type="entry name" value="DJ-1_PfpI"/>
    <property type="match status" value="1"/>
</dbReference>
<dbReference type="SUPFAM" id="SSF52317">
    <property type="entry name" value="Class I glutamine amidotransferase-like"/>
    <property type="match status" value="1"/>
</dbReference>
<keyword evidence="5" id="KW-1185">Reference proteome</keyword>
<protein>
    <submittedName>
        <fullName evidence="4">GlxA family transcriptional regulator</fullName>
    </submittedName>
</protein>
<dbReference type="SMART" id="SM00342">
    <property type="entry name" value="HTH_ARAC"/>
    <property type="match status" value="1"/>
</dbReference>
<dbReference type="AlphaFoldDB" id="A0A967F1G6"/>
<dbReference type="Gene3D" id="3.40.50.880">
    <property type="match status" value="1"/>
</dbReference>
<dbReference type="InterPro" id="IPR052158">
    <property type="entry name" value="INH-QAR"/>
</dbReference>
<dbReference type="InterPro" id="IPR002818">
    <property type="entry name" value="DJ-1/PfpI"/>
</dbReference>
<dbReference type="RefSeq" id="WP_167228584.1">
    <property type="nucleotide sequence ID" value="NZ_JAAQPH010000019.1"/>
</dbReference>
<evidence type="ECO:0000313" key="4">
    <source>
        <dbReference type="EMBL" id="NIA71211.1"/>
    </source>
</evidence>